<dbReference type="Proteomes" id="UP000283509">
    <property type="component" value="Unassembled WGS sequence"/>
</dbReference>
<proteinExistence type="predicted"/>
<feature type="region of interest" description="Disordered" evidence="1">
    <location>
        <begin position="248"/>
        <end position="277"/>
    </location>
</feature>
<sequence length="549" mass="60695">MRVRADLLPPGPGPGIQEITQVRSPGSRLRRSYTLFTELPPHFSFIFSGRVEALRVDGQTAEHACVENEIAEQQSRLRQGADWEIRTRADAERPVWSLRGLLARAGEGSGLGSSRSRSRLPEPVYWLDVTQTGQLKGNTALRATHCDENPALPRVWRPLSPHAAVGTTSVTITTLPFAAPFGNWLLSLVALPRTRPRRLCCEGSSRLRANQANRTWRRIPALRFESRFSKAPSFLFHRASSVSSQRRSAGEIVSELTTPGKSPGRVRGHAPPPHLTEPQLIRLKPYTKRARPHFRLVILGIFRREILENLFASFPGAERGRVSARPGKSSYSWESGPGQRRCPSSALPPAGRGCWRAAASLHGRVSLAPLPPRSLLLSQPRRTAAACACFRSFFPGVVMLAFFFSQCCADVRIRPRVSVEGLHDSEGGRGEPAHPSPTYTYAGTPTPKLLWSAAAVTSVATPASSWCTGVTVHLSTRQASPPRWPPRVISRTSPPCHCSSLPNALFTSTRRCYFLPHYRQGEAEQHAERDVVALCWLRFPRVESTSLLH</sequence>
<keyword evidence="3" id="KW-1185">Reference proteome</keyword>
<organism evidence="2 3">
    <name type="scientific">Penaeus vannamei</name>
    <name type="common">Whiteleg shrimp</name>
    <name type="synonym">Litopenaeus vannamei</name>
    <dbReference type="NCBI Taxonomy" id="6689"/>
    <lineage>
        <taxon>Eukaryota</taxon>
        <taxon>Metazoa</taxon>
        <taxon>Ecdysozoa</taxon>
        <taxon>Arthropoda</taxon>
        <taxon>Crustacea</taxon>
        <taxon>Multicrustacea</taxon>
        <taxon>Malacostraca</taxon>
        <taxon>Eumalacostraca</taxon>
        <taxon>Eucarida</taxon>
        <taxon>Decapoda</taxon>
        <taxon>Dendrobranchiata</taxon>
        <taxon>Penaeoidea</taxon>
        <taxon>Penaeidae</taxon>
        <taxon>Penaeus</taxon>
    </lineage>
</organism>
<reference evidence="2 3" key="1">
    <citation type="submission" date="2018-04" db="EMBL/GenBank/DDBJ databases">
        <authorList>
            <person name="Zhang X."/>
            <person name="Yuan J."/>
            <person name="Li F."/>
            <person name="Xiang J."/>
        </authorList>
    </citation>
    <scope>NUCLEOTIDE SEQUENCE [LARGE SCALE GENOMIC DNA]</scope>
    <source>
        <tissue evidence="2">Muscle</tissue>
    </source>
</reference>
<name>A0A423SD55_PENVA</name>
<reference evidence="2 3" key="2">
    <citation type="submission" date="2019-01" db="EMBL/GenBank/DDBJ databases">
        <title>The decoding of complex shrimp genome reveals the adaptation for benthos swimmer, frequently molting mechanism and breeding impact on genome.</title>
        <authorList>
            <person name="Sun Y."/>
            <person name="Gao Y."/>
            <person name="Yu Y."/>
        </authorList>
    </citation>
    <scope>NUCLEOTIDE SEQUENCE [LARGE SCALE GENOMIC DNA]</scope>
    <source>
        <tissue evidence="2">Muscle</tissue>
    </source>
</reference>
<feature type="region of interest" description="Disordered" evidence="1">
    <location>
        <begin position="324"/>
        <end position="345"/>
    </location>
</feature>
<dbReference type="EMBL" id="QCYY01003845">
    <property type="protein sequence ID" value="ROT62073.1"/>
    <property type="molecule type" value="Genomic_DNA"/>
</dbReference>
<evidence type="ECO:0000313" key="3">
    <source>
        <dbReference type="Proteomes" id="UP000283509"/>
    </source>
</evidence>
<comment type="caution">
    <text evidence="2">The sequence shown here is derived from an EMBL/GenBank/DDBJ whole genome shotgun (WGS) entry which is preliminary data.</text>
</comment>
<evidence type="ECO:0000313" key="2">
    <source>
        <dbReference type="EMBL" id="ROT62073.1"/>
    </source>
</evidence>
<accession>A0A423SD55</accession>
<gene>
    <name evidence="2" type="ORF">C7M84_020094</name>
</gene>
<protein>
    <submittedName>
        <fullName evidence="2">Uncharacterized protein</fullName>
    </submittedName>
</protein>
<dbReference type="AlphaFoldDB" id="A0A423SD55"/>
<evidence type="ECO:0000256" key="1">
    <source>
        <dbReference type="SAM" id="MobiDB-lite"/>
    </source>
</evidence>